<dbReference type="AlphaFoldDB" id="A0A2W5USY0"/>
<dbReference type="SUPFAM" id="SSF52091">
    <property type="entry name" value="SpoIIaa-like"/>
    <property type="match status" value="1"/>
</dbReference>
<protein>
    <submittedName>
        <fullName evidence="2">Anti-anti-sigma factor</fullName>
    </submittedName>
</protein>
<gene>
    <name evidence="2" type="ORF">DI536_30455</name>
</gene>
<comment type="caution">
    <text evidence="2">The sequence shown here is derived from an EMBL/GenBank/DDBJ whole genome shotgun (WGS) entry which is preliminary data.</text>
</comment>
<evidence type="ECO:0000313" key="3">
    <source>
        <dbReference type="Proteomes" id="UP000249061"/>
    </source>
</evidence>
<dbReference type="Pfam" id="PF01740">
    <property type="entry name" value="STAS"/>
    <property type="match status" value="1"/>
</dbReference>
<reference evidence="2 3" key="1">
    <citation type="submission" date="2017-08" db="EMBL/GenBank/DDBJ databases">
        <title>Infants hospitalized years apart are colonized by the same room-sourced microbial strains.</title>
        <authorList>
            <person name="Brooks B."/>
            <person name="Olm M.R."/>
            <person name="Firek B.A."/>
            <person name="Baker R."/>
            <person name="Thomas B.C."/>
            <person name="Morowitz M.J."/>
            <person name="Banfield J.F."/>
        </authorList>
    </citation>
    <scope>NUCLEOTIDE SEQUENCE [LARGE SCALE GENOMIC DNA]</scope>
    <source>
        <strain evidence="2">S2_003_000_R2_14</strain>
    </source>
</reference>
<dbReference type="CDD" id="cd07041">
    <property type="entry name" value="STAS_RsbR_RsbS_like"/>
    <property type="match status" value="1"/>
</dbReference>
<organism evidence="2 3">
    <name type="scientific">Archangium gephyra</name>
    <dbReference type="NCBI Taxonomy" id="48"/>
    <lineage>
        <taxon>Bacteria</taxon>
        <taxon>Pseudomonadati</taxon>
        <taxon>Myxococcota</taxon>
        <taxon>Myxococcia</taxon>
        <taxon>Myxococcales</taxon>
        <taxon>Cystobacterineae</taxon>
        <taxon>Archangiaceae</taxon>
        <taxon>Archangium</taxon>
    </lineage>
</organism>
<proteinExistence type="predicted"/>
<dbReference type="PROSITE" id="PS50801">
    <property type="entry name" value="STAS"/>
    <property type="match status" value="1"/>
</dbReference>
<dbReference type="InterPro" id="IPR002645">
    <property type="entry name" value="STAS_dom"/>
</dbReference>
<accession>A0A2W5USY0</accession>
<dbReference type="PANTHER" id="PTHR33745">
    <property type="entry name" value="RSBT ANTAGONIST PROTEIN RSBS-RELATED"/>
    <property type="match status" value="1"/>
</dbReference>
<dbReference type="PANTHER" id="PTHR33745:SF1">
    <property type="entry name" value="RSBT ANTAGONIST PROTEIN RSBS"/>
    <property type="match status" value="1"/>
</dbReference>
<dbReference type="Gene3D" id="3.30.750.24">
    <property type="entry name" value="STAS domain"/>
    <property type="match status" value="1"/>
</dbReference>
<dbReference type="EMBL" id="QFQP01000038">
    <property type="protein sequence ID" value="PZR06394.1"/>
    <property type="molecule type" value="Genomic_DNA"/>
</dbReference>
<dbReference type="Proteomes" id="UP000249061">
    <property type="component" value="Unassembled WGS sequence"/>
</dbReference>
<evidence type="ECO:0000259" key="1">
    <source>
        <dbReference type="PROSITE" id="PS50801"/>
    </source>
</evidence>
<dbReference type="InterPro" id="IPR036513">
    <property type="entry name" value="STAS_dom_sf"/>
</dbReference>
<evidence type="ECO:0000313" key="2">
    <source>
        <dbReference type="EMBL" id="PZR06394.1"/>
    </source>
</evidence>
<sequence>MSVAESFIPLMRIGHCVFVSVPSELSDSQARTLQDTVSERLSRSVGVRGLVMDVSALSIVDSFAAKILGETASISRQFGVKAVLVGVRPEVAITLVELGVDLRHVETALTLERALEKLRVRIVSLD</sequence>
<feature type="domain" description="STAS" evidence="1">
    <location>
        <begin position="17"/>
        <end position="118"/>
    </location>
</feature>
<dbReference type="InterPro" id="IPR051932">
    <property type="entry name" value="Bact_StressResp_Reg"/>
</dbReference>
<name>A0A2W5USY0_9BACT</name>